<dbReference type="CDD" id="cd17534">
    <property type="entry name" value="REC_DC-like"/>
    <property type="match status" value="1"/>
</dbReference>
<dbReference type="SUPFAM" id="SSF52172">
    <property type="entry name" value="CheY-like"/>
    <property type="match status" value="1"/>
</dbReference>
<dbReference type="InterPro" id="IPR050595">
    <property type="entry name" value="Bact_response_regulator"/>
</dbReference>
<dbReference type="GO" id="GO:0006355">
    <property type="term" value="P:regulation of DNA-templated transcription"/>
    <property type="evidence" value="ECO:0007669"/>
    <property type="project" value="InterPro"/>
</dbReference>
<dbReference type="Gene3D" id="3.30.450.20">
    <property type="entry name" value="PAS domain"/>
    <property type="match status" value="1"/>
</dbReference>
<feature type="non-terminal residue" evidence="4">
    <location>
        <position position="172"/>
    </location>
</feature>
<keyword evidence="1" id="KW-0597">Phosphoprotein</keyword>
<evidence type="ECO:0000259" key="3">
    <source>
        <dbReference type="PROSITE" id="PS50112"/>
    </source>
</evidence>
<feature type="domain" description="PAS" evidence="3">
    <location>
        <begin position="132"/>
        <end position="172"/>
    </location>
</feature>
<dbReference type="InterPro" id="IPR011006">
    <property type="entry name" value="CheY-like_superfamily"/>
</dbReference>
<dbReference type="SMART" id="SM00448">
    <property type="entry name" value="REC"/>
    <property type="match status" value="1"/>
</dbReference>
<accession>A0A0F9HRB1</accession>
<dbReference type="InterPro" id="IPR013767">
    <property type="entry name" value="PAS_fold"/>
</dbReference>
<protein>
    <recommendedName>
        <fullName evidence="5">Response regulatory domain-containing protein</fullName>
    </recommendedName>
</protein>
<dbReference type="InterPro" id="IPR001789">
    <property type="entry name" value="Sig_transdc_resp-reg_receiver"/>
</dbReference>
<evidence type="ECO:0000256" key="1">
    <source>
        <dbReference type="ARBA" id="ARBA00022553"/>
    </source>
</evidence>
<dbReference type="PROSITE" id="PS50112">
    <property type="entry name" value="PAS"/>
    <property type="match status" value="1"/>
</dbReference>
<evidence type="ECO:0000259" key="2">
    <source>
        <dbReference type="PROSITE" id="PS50110"/>
    </source>
</evidence>
<dbReference type="GO" id="GO:0000160">
    <property type="term" value="P:phosphorelay signal transduction system"/>
    <property type="evidence" value="ECO:0007669"/>
    <property type="project" value="InterPro"/>
</dbReference>
<organism evidence="4">
    <name type="scientific">marine sediment metagenome</name>
    <dbReference type="NCBI Taxonomy" id="412755"/>
    <lineage>
        <taxon>unclassified sequences</taxon>
        <taxon>metagenomes</taxon>
        <taxon>ecological metagenomes</taxon>
    </lineage>
</organism>
<proteinExistence type="predicted"/>
<dbReference type="CDD" id="cd00130">
    <property type="entry name" value="PAS"/>
    <property type="match status" value="1"/>
</dbReference>
<dbReference type="InterPro" id="IPR000014">
    <property type="entry name" value="PAS"/>
</dbReference>
<evidence type="ECO:0000313" key="4">
    <source>
        <dbReference type="EMBL" id="KKM05757.1"/>
    </source>
</evidence>
<dbReference type="Pfam" id="PF00072">
    <property type="entry name" value="Response_reg"/>
    <property type="match status" value="1"/>
</dbReference>
<dbReference type="Pfam" id="PF00989">
    <property type="entry name" value="PAS"/>
    <property type="match status" value="1"/>
</dbReference>
<dbReference type="Gene3D" id="3.40.50.2300">
    <property type="match status" value="1"/>
</dbReference>
<dbReference type="SUPFAM" id="SSF55785">
    <property type="entry name" value="PYP-like sensor domain (PAS domain)"/>
    <property type="match status" value="1"/>
</dbReference>
<dbReference type="AlphaFoldDB" id="A0A0F9HRB1"/>
<dbReference type="EMBL" id="LAZR01016148">
    <property type="protein sequence ID" value="KKM05757.1"/>
    <property type="molecule type" value="Genomic_DNA"/>
</dbReference>
<dbReference type="PANTHER" id="PTHR44591:SF23">
    <property type="entry name" value="CHEY SUBFAMILY"/>
    <property type="match status" value="1"/>
</dbReference>
<sequence>MKKKQILIVEDERIEAEDIKMSLQKLGYAVSGTAFSGMGAITKAEKLHPDLVLMDIVLGGKMDGIEAASIINSRLDIPVIYLTAYADKKMLERAKVTEPFGYIIKPYEDRELLSIIEIALYKHKMEKTLRASKASFHNIVEKSVDGIIIVDRDGIVRFVNRTAKLLLGRETN</sequence>
<dbReference type="InterPro" id="IPR035965">
    <property type="entry name" value="PAS-like_dom_sf"/>
</dbReference>
<comment type="caution">
    <text evidence="4">The sequence shown here is derived from an EMBL/GenBank/DDBJ whole genome shotgun (WGS) entry which is preliminary data.</text>
</comment>
<dbReference type="PANTHER" id="PTHR44591">
    <property type="entry name" value="STRESS RESPONSE REGULATOR PROTEIN 1"/>
    <property type="match status" value="1"/>
</dbReference>
<gene>
    <name evidence="4" type="ORF">LCGC14_1750900</name>
</gene>
<dbReference type="PROSITE" id="PS50110">
    <property type="entry name" value="RESPONSE_REGULATORY"/>
    <property type="match status" value="1"/>
</dbReference>
<reference evidence="4" key="1">
    <citation type="journal article" date="2015" name="Nature">
        <title>Complex archaea that bridge the gap between prokaryotes and eukaryotes.</title>
        <authorList>
            <person name="Spang A."/>
            <person name="Saw J.H."/>
            <person name="Jorgensen S.L."/>
            <person name="Zaremba-Niedzwiedzka K."/>
            <person name="Martijn J."/>
            <person name="Lind A.E."/>
            <person name="van Eijk R."/>
            <person name="Schleper C."/>
            <person name="Guy L."/>
            <person name="Ettema T.J."/>
        </authorList>
    </citation>
    <scope>NUCLEOTIDE SEQUENCE</scope>
</reference>
<evidence type="ECO:0008006" key="5">
    <source>
        <dbReference type="Google" id="ProtNLM"/>
    </source>
</evidence>
<feature type="domain" description="Response regulatory" evidence="2">
    <location>
        <begin position="5"/>
        <end position="120"/>
    </location>
</feature>
<name>A0A0F9HRB1_9ZZZZ</name>
<dbReference type="NCBIfam" id="TIGR00229">
    <property type="entry name" value="sensory_box"/>
    <property type="match status" value="1"/>
</dbReference>